<dbReference type="EMBL" id="CAJVPL010000263">
    <property type="protein sequence ID" value="CAG8475298.1"/>
    <property type="molecule type" value="Genomic_DNA"/>
</dbReference>
<dbReference type="AlphaFoldDB" id="A0A9N8W9E7"/>
<dbReference type="Proteomes" id="UP000789831">
    <property type="component" value="Unassembled WGS sequence"/>
</dbReference>
<protein>
    <submittedName>
        <fullName evidence="1">9482_t:CDS:1</fullName>
    </submittedName>
</protein>
<proteinExistence type="predicted"/>
<evidence type="ECO:0000313" key="1">
    <source>
        <dbReference type="EMBL" id="CAG8475298.1"/>
    </source>
</evidence>
<accession>A0A9N8W9E7</accession>
<reference evidence="1" key="1">
    <citation type="submission" date="2021-06" db="EMBL/GenBank/DDBJ databases">
        <authorList>
            <person name="Kallberg Y."/>
            <person name="Tangrot J."/>
            <person name="Rosling A."/>
        </authorList>
    </citation>
    <scope>NUCLEOTIDE SEQUENCE</scope>
    <source>
        <strain evidence="1">MT106</strain>
    </source>
</reference>
<name>A0A9N8W9E7_9GLOM</name>
<comment type="caution">
    <text evidence="1">The sequence shown here is derived from an EMBL/GenBank/DDBJ whole genome shotgun (WGS) entry which is preliminary data.</text>
</comment>
<organism evidence="1 2">
    <name type="scientific">Ambispora gerdemannii</name>
    <dbReference type="NCBI Taxonomy" id="144530"/>
    <lineage>
        <taxon>Eukaryota</taxon>
        <taxon>Fungi</taxon>
        <taxon>Fungi incertae sedis</taxon>
        <taxon>Mucoromycota</taxon>
        <taxon>Glomeromycotina</taxon>
        <taxon>Glomeromycetes</taxon>
        <taxon>Archaeosporales</taxon>
        <taxon>Ambisporaceae</taxon>
        <taxon>Ambispora</taxon>
    </lineage>
</organism>
<evidence type="ECO:0000313" key="2">
    <source>
        <dbReference type="Proteomes" id="UP000789831"/>
    </source>
</evidence>
<gene>
    <name evidence="1" type="ORF">AGERDE_LOCUS2947</name>
</gene>
<sequence length="208" mass="23453">MENNQKLVTKKSSLTTLKEDVIVSSEYSKNDEKVAHTPGLFRKLSLATLKKKKSLSSLGKTPTESSANNLNTSKNTREDLIPGWNSRTCLDMEILDEELYIPNQAHTPSQPLFPTFNFPMASNFPLDSLIVSQQQKSSSSYAINVFYSDLSYLLGCSNGNNNFSSANWREKKFAPEFTSISTSISTSNQRRSILIDEREMTFNRTSVW</sequence>
<dbReference type="OrthoDB" id="10475255at2759"/>
<keyword evidence="2" id="KW-1185">Reference proteome</keyword>